<evidence type="ECO:0000256" key="1">
    <source>
        <dbReference type="ARBA" id="ARBA00022658"/>
    </source>
</evidence>
<dbReference type="InterPro" id="IPR058923">
    <property type="entry name" value="RCC1-like_dom"/>
</dbReference>
<evidence type="ECO:0000313" key="5">
    <source>
        <dbReference type="EMBL" id="ACY17821.1"/>
    </source>
</evidence>
<keyword evidence="3" id="KW-0812">Transmembrane</keyword>
<evidence type="ECO:0000256" key="2">
    <source>
        <dbReference type="ARBA" id="ARBA00022737"/>
    </source>
</evidence>
<dbReference type="InterPro" id="IPR051553">
    <property type="entry name" value="Ran_GTPase-activating"/>
</dbReference>
<gene>
    <name evidence="5" type="ordered locus">Hoch_5337</name>
</gene>
<dbReference type="SUPFAM" id="SSF50985">
    <property type="entry name" value="RCC1/BLIP-II"/>
    <property type="match status" value="1"/>
</dbReference>
<keyword evidence="1" id="KW-0344">Guanine-nucleotide releasing factor</keyword>
<dbReference type="GO" id="GO:0005085">
    <property type="term" value="F:guanyl-nucleotide exchange factor activity"/>
    <property type="evidence" value="ECO:0007669"/>
    <property type="project" value="TreeGrafter"/>
</dbReference>
<evidence type="ECO:0000259" key="4">
    <source>
        <dbReference type="Pfam" id="PF25390"/>
    </source>
</evidence>
<dbReference type="Gene3D" id="2.130.10.30">
    <property type="entry name" value="Regulator of chromosome condensation 1/beta-lactamase-inhibitor protein II"/>
    <property type="match status" value="2"/>
</dbReference>
<dbReference type="PROSITE" id="PS50012">
    <property type="entry name" value="RCC1_3"/>
    <property type="match status" value="5"/>
</dbReference>
<feature type="transmembrane region" description="Helical" evidence="3">
    <location>
        <begin position="7"/>
        <end position="27"/>
    </location>
</feature>
<protein>
    <submittedName>
        <fullName evidence="5">Regulator of chromosome condensation RCC1</fullName>
    </submittedName>
</protein>
<keyword evidence="3" id="KW-1133">Transmembrane helix</keyword>
<keyword evidence="6" id="KW-1185">Reference proteome</keyword>
<dbReference type="PANTHER" id="PTHR45982:SF1">
    <property type="entry name" value="REGULATOR OF CHROMOSOME CONDENSATION"/>
    <property type="match status" value="1"/>
</dbReference>
<dbReference type="InterPro" id="IPR009091">
    <property type="entry name" value="RCC1/BLIP-II"/>
</dbReference>
<proteinExistence type="predicted"/>
<keyword evidence="2" id="KW-0677">Repeat</keyword>
<dbReference type="Proteomes" id="UP000001880">
    <property type="component" value="Chromosome"/>
</dbReference>
<dbReference type="KEGG" id="hoh:Hoch_5337"/>
<dbReference type="PRINTS" id="PR00633">
    <property type="entry name" value="RCCNDNSATION"/>
</dbReference>
<dbReference type="eggNOG" id="COG5184">
    <property type="taxonomic scope" value="Bacteria"/>
</dbReference>
<evidence type="ECO:0000313" key="6">
    <source>
        <dbReference type="Proteomes" id="UP000001880"/>
    </source>
</evidence>
<evidence type="ECO:0000256" key="3">
    <source>
        <dbReference type="SAM" id="Phobius"/>
    </source>
</evidence>
<dbReference type="AlphaFoldDB" id="D0LYF5"/>
<dbReference type="HOGENOM" id="CLU_441963_0_0_7"/>
<dbReference type="EMBL" id="CP001804">
    <property type="protein sequence ID" value="ACY17821.1"/>
    <property type="molecule type" value="Genomic_DNA"/>
</dbReference>
<name>D0LYF5_HALO1</name>
<organism evidence="5 6">
    <name type="scientific">Haliangium ochraceum (strain DSM 14365 / JCM 11303 / SMP-2)</name>
    <dbReference type="NCBI Taxonomy" id="502025"/>
    <lineage>
        <taxon>Bacteria</taxon>
        <taxon>Pseudomonadati</taxon>
        <taxon>Myxococcota</taxon>
        <taxon>Polyangia</taxon>
        <taxon>Haliangiales</taxon>
        <taxon>Kofleriaceae</taxon>
        <taxon>Haliangium</taxon>
    </lineage>
</organism>
<feature type="domain" description="RCC1-like" evidence="4">
    <location>
        <begin position="267"/>
        <end position="559"/>
    </location>
</feature>
<dbReference type="OrthoDB" id="9758365at2"/>
<dbReference type="InterPro" id="IPR000408">
    <property type="entry name" value="Reg_chr_condens"/>
</dbReference>
<dbReference type="Pfam" id="PF25390">
    <property type="entry name" value="WD40_RLD"/>
    <property type="match status" value="1"/>
</dbReference>
<accession>D0LYF5</accession>
<dbReference type="GO" id="GO:0005737">
    <property type="term" value="C:cytoplasm"/>
    <property type="evidence" value="ECO:0007669"/>
    <property type="project" value="TreeGrafter"/>
</dbReference>
<reference evidence="5 6" key="1">
    <citation type="journal article" date="2010" name="Stand. Genomic Sci.">
        <title>Complete genome sequence of Haliangium ochraceum type strain (SMP-2).</title>
        <authorList>
            <consortium name="US DOE Joint Genome Institute (JGI-PGF)"/>
            <person name="Ivanova N."/>
            <person name="Daum C."/>
            <person name="Lang E."/>
            <person name="Abt B."/>
            <person name="Kopitz M."/>
            <person name="Saunders E."/>
            <person name="Lapidus A."/>
            <person name="Lucas S."/>
            <person name="Glavina Del Rio T."/>
            <person name="Nolan M."/>
            <person name="Tice H."/>
            <person name="Copeland A."/>
            <person name="Cheng J.F."/>
            <person name="Chen F."/>
            <person name="Bruce D."/>
            <person name="Goodwin L."/>
            <person name="Pitluck S."/>
            <person name="Mavromatis K."/>
            <person name="Pati A."/>
            <person name="Mikhailova N."/>
            <person name="Chen A."/>
            <person name="Palaniappan K."/>
            <person name="Land M."/>
            <person name="Hauser L."/>
            <person name="Chang Y.J."/>
            <person name="Jeffries C.D."/>
            <person name="Detter J.C."/>
            <person name="Brettin T."/>
            <person name="Rohde M."/>
            <person name="Goker M."/>
            <person name="Bristow J."/>
            <person name="Markowitz V."/>
            <person name="Eisen J.A."/>
            <person name="Hugenholtz P."/>
            <person name="Kyrpides N.C."/>
            <person name="Klenk H.P."/>
        </authorList>
    </citation>
    <scope>NUCLEOTIDE SEQUENCE [LARGE SCALE GENOMIC DNA]</scope>
    <source>
        <strain evidence="6">DSM 14365 / CIP 107738 / JCM 11303 / AJ 13395 / SMP-2</strain>
    </source>
</reference>
<dbReference type="PANTHER" id="PTHR45982">
    <property type="entry name" value="REGULATOR OF CHROMOSOME CONDENSATION"/>
    <property type="match status" value="1"/>
</dbReference>
<sequence length="618" mass="63859">MQHDQNYGAATLIQTWFSIAILALIAMSGCASEMTDELHHVEDVEQELMGDNGITLNGITLNGITLNGITLNGITLNGITLNGITLNGITLNGMSSATHESEIAGMNMLFSYLLECALEEGSEGTYYDIHGEPVVVAGLFGLAPEWGDGPLSARGERLVSACLAARTNAKGRTVRLSLRGNDVSTTAVEREMYRHHEGAFWGDLFSDEPTLYACSVRGAGISGRDCTGGDCGFVDMGSCADVCATQDGEEGFYTDCAGEDAVINTFLAVTDDVAFGGAHGCLLDDGEAKCLGNNGRGQLGSGDPQAGRSGELLPVVGIETRVVEVSGGAFHSCARTVDGSVYCWGDNRAGQLGGGADESVSFGAVRVDSLGDDVASIAAGANHTCALKTSGQLWCWGDNRNGQLGAEVGSHSDEPVLVASLGNDVAGLAIGESAHHTCAILNDGALLCWGDNADAQLGDAAAQSRSLPTAIAFDGLGEVTDACTAAHHTCARSTDGSVSCWGSNKRGQLGSVTDGVTQVAPVAVALDAPVAQGSLTCGRLHTCALLENGEAVCWGGERVADVKKGEIAPETIAGLEGLPLRINAARNRTCMQLDDLSWWCRGANPHADFVQVAAIGAE</sequence>
<keyword evidence="3" id="KW-0472">Membrane</keyword>
<dbReference type="RefSeq" id="WP_012830413.1">
    <property type="nucleotide sequence ID" value="NC_013440.1"/>
</dbReference>